<dbReference type="SMART" id="SM00980">
    <property type="entry name" value="THAP"/>
    <property type="match status" value="1"/>
</dbReference>
<reference evidence="7 8" key="1">
    <citation type="submission" date="2023-01" db="EMBL/GenBank/DDBJ databases">
        <authorList>
            <person name="Whitehead M."/>
        </authorList>
    </citation>
    <scope>NUCLEOTIDE SEQUENCE [LARGE SCALE GENOMIC DNA]</scope>
</reference>
<keyword evidence="2 5" id="KW-0863">Zinc-finger</keyword>
<keyword evidence="4 5" id="KW-0238">DNA-binding</keyword>
<comment type="caution">
    <text evidence="7">The sequence shown here is derived from an EMBL/GenBank/DDBJ whole genome shotgun (WGS) entry which is preliminary data.</text>
</comment>
<proteinExistence type="predicted"/>
<dbReference type="Proteomes" id="UP001160148">
    <property type="component" value="Unassembled WGS sequence"/>
</dbReference>
<dbReference type="SUPFAM" id="SSF57716">
    <property type="entry name" value="Glucocorticoid receptor-like (DNA-binding domain)"/>
    <property type="match status" value="1"/>
</dbReference>
<evidence type="ECO:0000256" key="2">
    <source>
        <dbReference type="ARBA" id="ARBA00022771"/>
    </source>
</evidence>
<sequence>MVSNKCWVVGCKDLAKRKYIFPKDYNDLKIWVKRTANPVFKNMSPETIRRTYQICKNHFEECCYSPGTNQKLKLHSLPTLNLQVST</sequence>
<feature type="domain" description="THAP-type" evidence="6">
    <location>
        <begin position="1"/>
        <end position="81"/>
    </location>
</feature>
<dbReference type="Pfam" id="PF05485">
    <property type="entry name" value="THAP"/>
    <property type="match status" value="1"/>
</dbReference>
<dbReference type="GO" id="GO:0008270">
    <property type="term" value="F:zinc ion binding"/>
    <property type="evidence" value="ECO:0007669"/>
    <property type="project" value="UniProtKB-KW"/>
</dbReference>
<keyword evidence="3" id="KW-0862">Zinc</keyword>
<evidence type="ECO:0000313" key="7">
    <source>
        <dbReference type="EMBL" id="CAI6373631.1"/>
    </source>
</evidence>
<keyword evidence="1" id="KW-0479">Metal-binding</keyword>
<dbReference type="GO" id="GO:0003677">
    <property type="term" value="F:DNA binding"/>
    <property type="evidence" value="ECO:0007669"/>
    <property type="project" value="UniProtKB-UniRule"/>
</dbReference>
<evidence type="ECO:0000313" key="8">
    <source>
        <dbReference type="Proteomes" id="UP001160148"/>
    </source>
</evidence>
<evidence type="ECO:0000256" key="5">
    <source>
        <dbReference type="PROSITE-ProRule" id="PRU00309"/>
    </source>
</evidence>
<name>A0AAV0Y2F5_9HEMI</name>
<dbReference type="AlphaFoldDB" id="A0AAV0Y2F5"/>
<keyword evidence="8" id="KW-1185">Reference proteome</keyword>
<evidence type="ECO:0000256" key="4">
    <source>
        <dbReference type="ARBA" id="ARBA00023125"/>
    </source>
</evidence>
<dbReference type="InterPro" id="IPR006612">
    <property type="entry name" value="THAP_Znf"/>
</dbReference>
<dbReference type="EMBL" id="CARXXK010001107">
    <property type="protein sequence ID" value="CAI6373631.1"/>
    <property type="molecule type" value="Genomic_DNA"/>
</dbReference>
<organism evidence="7 8">
    <name type="scientific">Macrosiphum euphorbiae</name>
    <name type="common">potato aphid</name>
    <dbReference type="NCBI Taxonomy" id="13131"/>
    <lineage>
        <taxon>Eukaryota</taxon>
        <taxon>Metazoa</taxon>
        <taxon>Ecdysozoa</taxon>
        <taxon>Arthropoda</taxon>
        <taxon>Hexapoda</taxon>
        <taxon>Insecta</taxon>
        <taxon>Pterygota</taxon>
        <taxon>Neoptera</taxon>
        <taxon>Paraneoptera</taxon>
        <taxon>Hemiptera</taxon>
        <taxon>Sternorrhyncha</taxon>
        <taxon>Aphidomorpha</taxon>
        <taxon>Aphidoidea</taxon>
        <taxon>Aphididae</taxon>
        <taxon>Macrosiphini</taxon>
        <taxon>Macrosiphum</taxon>
    </lineage>
</organism>
<gene>
    <name evidence="7" type="ORF">MEUPH1_LOCUS27351</name>
</gene>
<accession>A0AAV0Y2F5</accession>
<evidence type="ECO:0000256" key="1">
    <source>
        <dbReference type="ARBA" id="ARBA00022723"/>
    </source>
</evidence>
<evidence type="ECO:0000259" key="6">
    <source>
        <dbReference type="PROSITE" id="PS50950"/>
    </source>
</evidence>
<evidence type="ECO:0000256" key="3">
    <source>
        <dbReference type="ARBA" id="ARBA00022833"/>
    </source>
</evidence>
<dbReference type="PROSITE" id="PS50950">
    <property type="entry name" value="ZF_THAP"/>
    <property type="match status" value="1"/>
</dbReference>
<protein>
    <recommendedName>
        <fullName evidence="6">THAP-type domain-containing protein</fullName>
    </recommendedName>
</protein>